<evidence type="ECO:0000313" key="3">
    <source>
        <dbReference type="Proteomes" id="UP000074247"/>
    </source>
</evidence>
<dbReference type="EMBL" id="AGQS02004966">
    <property type="protein sequence ID" value="KYF42401.1"/>
    <property type="molecule type" value="Genomic_DNA"/>
</dbReference>
<feature type="transmembrane region" description="Helical" evidence="1">
    <location>
        <begin position="55"/>
        <end position="73"/>
    </location>
</feature>
<comment type="caution">
    <text evidence="2">The sequence shown here is derived from an EMBL/GenBank/DDBJ whole genome shotgun (WGS) entry which is preliminary data.</text>
</comment>
<feature type="transmembrane region" description="Helical" evidence="1">
    <location>
        <begin position="171"/>
        <end position="191"/>
    </location>
</feature>
<gene>
    <name evidence="2" type="ORF">TGARI_298060</name>
</gene>
<keyword evidence="1" id="KW-0812">Transmembrane</keyword>
<dbReference type="Proteomes" id="UP000074247">
    <property type="component" value="Unassembled WGS sequence"/>
</dbReference>
<proteinExistence type="predicted"/>
<sequence>MKHTIDRVVASRGVTNGEKIMVNVIGTNRSGFFTGFPLPSQLKARRGLLLYDSRVLLFLVALYVTVFTAFVSFECSTCRICTALAHSFIGVEMDPDWSGSHSWTDIREDTTVEGDGGATGADGSAAEVNYEALGELLIAYDALETLRNRAKAAGVLARVSRVQRAGRTCPIAASGILAGVLLSVLVGALFLKKGQTPVQETTPTPIAAAPEKTEDAIDGEEAINQLATEHANPLIRKLVVAELAAIAGAVALYLMTMPEPLLQPSQQPQELQEDGAMDVRFCHFNRRQQSSLPAGARSISPESML</sequence>
<dbReference type="AlphaFoldDB" id="A0A139XUC0"/>
<protein>
    <submittedName>
        <fullName evidence="2">Toxoplasma gondii family C protein</fullName>
    </submittedName>
</protein>
<evidence type="ECO:0000256" key="1">
    <source>
        <dbReference type="SAM" id="Phobius"/>
    </source>
</evidence>
<dbReference type="VEuPathDB" id="ToxoDB:TGARI_298060"/>
<organism evidence="2 3">
    <name type="scientific">Toxoplasma gondii ARI</name>
    <dbReference type="NCBI Taxonomy" id="1074872"/>
    <lineage>
        <taxon>Eukaryota</taxon>
        <taxon>Sar</taxon>
        <taxon>Alveolata</taxon>
        <taxon>Apicomplexa</taxon>
        <taxon>Conoidasida</taxon>
        <taxon>Coccidia</taxon>
        <taxon>Eucoccidiorida</taxon>
        <taxon>Eimeriorina</taxon>
        <taxon>Sarcocystidae</taxon>
        <taxon>Toxoplasma</taxon>
    </lineage>
</organism>
<keyword evidence="1" id="KW-1133">Transmembrane helix</keyword>
<evidence type="ECO:0000313" key="2">
    <source>
        <dbReference type="EMBL" id="KYF42401.1"/>
    </source>
</evidence>
<accession>A0A139XUC0</accession>
<dbReference type="OrthoDB" id="10481014at2759"/>
<reference evidence="2 3" key="1">
    <citation type="journal article" date="2016" name="Nat. Commun.">
        <title>Local admixture of amplified and diversified secreted pathogenesis determinants shapes mosaic Toxoplasma gondii genomes.</title>
        <authorList>
            <person name="Lorenzi H."/>
            <person name="Khan A."/>
            <person name="Behnke M.S."/>
            <person name="Namasivayam S."/>
            <person name="Swapna L.S."/>
            <person name="Hadjithomas M."/>
            <person name="Karamycheva S."/>
            <person name="Pinney D."/>
            <person name="Brunk B.P."/>
            <person name="Ajioka J.W."/>
            <person name="Ajzenberg D."/>
            <person name="Boothroyd J.C."/>
            <person name="Boyle J.P."/>
            <person name="Darde M.L."/>
            <person name="Diaz-Miranda M.A."/>
            <person name="Dubey J.P."/>
            <person name="Fritz H.M."/>
            <person name="Gennari S.M."/>
            <person name="Gregory B.D."/>
            <person name="Kim K."/>
            <person name="Saeij J.P."/>
            <person name="Su C."/>
            <person name="White M.W."/>
            <person name="Zhu X.Q."/>
            <person name="Howe D.K."/>
            <person name="Rosenthal B.M."/>
            <person name="Grigg M.E."/>
            <person name="Parkinson J."/>
            <person name="Liu L."/>
            <person name="Kissinger J.C."/>
            <person name="Roos D.S."/>
            <person name="Sibley L.D."/>
        </authorList>
    </citation>
    <scope>NUCLEOTIDE SEQUENCE [LARGE SCALE GENOMIC DNA]</scope>
    <source>
        <strain evidence="2 3">ARI</strain>
    </source>
</reference>
<name>A0A139XUC0_TOXGO</name>
<keyword evidence="1" id="KW-0472">Membrane</keyword>